<keyword evidence="7" id="KW-0747">Spliceosome</keyword>
<name>I2H480_HENB6</name>
<keyword evidence="6" id="KW-0507">mRNA processing</keyword>
<evidence type="ECO:0000256" key="6">
    <source>
        <dbReference type="ARBA" id="ARBA00022664"/>
    </source>
</evidence>
<evidence type="ECO:0000256" key="3">
    <source>
        <dbReference type="ARBA" id="ARBA00005544"/>
    </source>
</evidence>
<keyword evidence="8" id="KW-0694">RNA-binding</keyword>
<dbReference type="KEGG" id="tbl:TBLA_0E01220"/>
<comment type="function">
    <text evidence="13">Component of the U1 snRNP particle, which recognizes and binds the 5'-splice site of pre-mRNA. Together with other non-snRNP factors, U1 snRNP forms the spliceosomal commitment complex, that targets pre-mRNA to the splicing pathway.</text>
</comment>
<dbReference type="STRING" id="1071380.I2H480"/>
<protein>
    <recommendedName>
        <fullName evidence="4">U1 small nuclear ribonucleoprotein component SNU71</fullName>
    </recommendedName>
</protein>
<evidence type="ECO:0000256" key="12">
    <source>
        <dbReference type="ARBA" id="ARBA00023274"/>
    </source>
</evidence>
<dbReference type="OMA" id="YDHHRSF"/>
<keyword evidence="10" id="KW-0508">mRNA splicing</keyword>
<dbReference type="RefSeq" id="XP_004180701.1">
    <property type="nucleotide sequence ID" value="XM_004180653.1"/>
</dbReference>
<keyword evidence="11" id="KW-0539">Nucleus</keyword>
<dbReference type="EMBL" id="HE806320">
    <property type="protein sequence ID" value="CCH61182.1"/>
    <property type="molecule type" value="Genomic_DNA"/>
</dbReference>
<evidence type="ECO:0000256" key="7">
    <source>
        <dbReference type="ARBA" id="ARBA00022728"/>
    </source>
</evidence>
<dbReference type="Pfam" id="PF24825">
    <property type="entry name" value="SNU71_RBD"/>
    <property type="match status" value="1"/>
</dbReference>
<dbReference type="InterPro" id="IPR002483">
    <property type="entry name" value="PWI_dom"/>
</dbReference>
<evidence type="ECO:0000256" key="10">
    <source>
        <dbReference type="ARBA" id="ARBA00023187"/>
    </source>
</evidence>
<keyword evidence="12" id="KW-0687">Ribonucleoprotein</keyword>
<dbReference type="GeneID" id="14496175"/>
<keyword evidence="9 14" id="KW-0175">Coiled coil</keyword>
<dbReference type="InterPro" id="IPR057542">
    <property type="entry name" value="SNU71_RBD"/>
</dbReference>
<dbReference type="GO" id="GO:0005685">
    <property type="term" value="C:U1 snRNP"/>
    <property type="evidence" value="ECO:0007669"/>
    <property type="project" value="EnsemblFungi"/>
</dbReference>
<feature type="coiled-coil region" evidence="14">
    <location>
        <begin position="41"/>
        <end position="68"/>
    </location>
</feature>
<dbReference type="InParanoid" id="I2H480"/>
<dbReference type="InterPro" id="IPR057543">
    <property type="entry name" value="SNU71_N"/>
</dbReference>
<evidence type="ECO:0000256" key="2">
    <source>
        <dbReference type="ARBA" id="ARBA00004496"/>
    </source>
</evidence>
<dbReference type="GO" id="GO:0071004">
    <property type="term" value="C:U2-type prespliceosome"/>
    <property type="evidence" value="ECO:0007669"/>
    <property type="project" value="EnsemblFungi"/>
</dbReference>
<comment type="subcellular location">
    <subcellularLocation>
        <location evidence="2">Cytoplasm</location>
    </subcellularLocation>
    <subcellularLocation>
        <location evidence="1">Nucleus</location>
    </subcellularLocation>
</comment>
<evidence type="ECO:0000313" key="18">
    <source>
        <dbReference type="Proteomes" id="UP000002866"/>
    </source>
</evidence>
<sequence>MSENITFVSPRLFLSRNYDWKSSVWKPGFIPLLTSDVNKLQHNLELVLQRKRKQLDAQEELKLRLQLTEEISIGANIENIKGKVFEKPVEHDLDRYQPLKQFLPISVQQQIYTVCVKNVPNRFDNNKIEKLLDLISKTAADIINEVYQTSLESKGIIECWTTVSSSNLEFQNVMLRFKLQDIHSNFCAICIILQNFLKLFEKSKILNLELHYGANTTAFIKDHSIALESSVELAKRDELFKTKANEFRSSFENLLASPSSKLDKLNDHSSFEYHIDMNTLSDLPPDSLEQLSKDIVDFRTRVFTLEKEKRSKEVLEESRRRRQHVTSVLDQIKKTRETETNEFVTSHNDYSDSDSEDGNDNGLVDTPENDLAIWNHNLQMKKEESDRRYEDLLKLLRNKIVPDLQYYQTEIDKARDYEKALEQNRDLNLKDLLYSSTDIYYNYHRDFKETEIEQDRIDRELYKGRYPENKLNDNQLSDEDIDNHNKNTKEGEITNENFKIKLTFGKEKQHQKKAVESKPTEEDKLGSSKETETLIEPESTNNANNNMLFINTNNILPFDEDDLDERLQKLRKSNIVDELVKEYLGVYESELVDYIIDNIKENKDKNILLDELKQTFDEDAVIIVDKIWNRKEFE</sequence>
<keyword evidence="18" id="KW-1185">Reference proteome</keyword>
<feature type="region of interest" description="Disordered" evidence="15">
    <location>
        <begin position="468"/>
        <end position="489"/>
    </location>
</feature>
<proteinExistence type="inferred from homology"/>
<reference evidence="17 18" key="1">
    <citation type="journal article" date="2011" name="Proc. Natl. Acad. Sci. U.S.A.">
        <title>Evolutionary erosion of yeast sex chromosomes by mating-type switching accidents.</title>
        <authorList>
            <person name="Gordon J.L."/>
            <person name="Armisen D."/>
            <person name="Proux-Wera E."/>
            <person name="Oheigeartaigh S.S."/>
            <person name="Byrne K.P."/>
            <person name="Wolfe K.H."/>
        </authorList>
    </citation>
    <scope>NUCLEOTIDE SEQUENCE [LARGE SCALE GENOMIC DNA]</scope>
    <source>
        <strain evidence="18">ATCC 34711 / CBS 6284 / DSM 70876 / NBRC 10599 / NRRL Y-10934 / UCD 77-7</strain>
    </source>
</reference>
<dbReference type="Gene3D" id="1.20.1390.10">
    <property type="entry name" value="PWI domain"/>
    <property type="match status" value="1"/>
</dbReference>
<evidence type="ECO:0000259" key="16">
    <source>
        <dbReference type="SMART" id="SM00311"/>
    </source>
</evidence>
<evidence type="ECO:0000256" key="5">
    <source>
        <dbReference type="ARBA" id="ARBA00022490"/>
    </source>
</evidence>
<keyword evidence="5" id="KW-0963">Cytoplasm</keyword>
<feature type="compositionally biased region" description="Basic and acidic residues" evidence="15">
    <location>
        <begin position="509"/>
        <end position="532"/>
    </location>
</feature>
<dbReference type="HOGENOM" id="CLU_031562_0_0_1"/>
<evidence type="ECO:0000256" key="13">
    <source>
        <dbReference type="ARBA" id="ARBA00025004"/>
    </source>
</evidence>
<evidence type="ECO:0000256" key="14">
    <source>
        <dbReference type="SAM" id="Coils"/>
    </source>
</evidence>
<evidence type="ECO:0000256" key="15">
    <source>
        <dbReference type="SAM" id="MobiDB-lite"/>
    </source>
</evidence>
<dbReference type="Proteomes" id="UP000002866">
    <property type="component" value="Chromosome 5"/>
</dbReference>
<dbReference type="GO" id="GO:0003723">
    <property type="term" value="F:RNA binding"/>
    <property type="evidence" value="ECO:0007669"/>
    <property type="project" value="UniProtKB-KW"/>
</dbReference>
<dbReference type="eggNOG" id="KOG2253">
    <property type="taxonomic scope" value="Eukaryota"/>
</dbReference>
<feature type="region of interest" description="Disordered" evidence="15">
    <location>
        <begin position="509"/>
        <end position="535"/>
    </location>
</feature>
<dbReference type="OrthoDB" id="6275295at2759"/>
<evidence type="ECO:0000256" key="1">
    <source>
        <dbReference type="ARBA" id="ARBA00004123"/>
    </source>
</evidence>
<evidence type="ECO:0000256" key="11">
    <source>
        <dbReference type="ARBA" id="ARBA00023242"/>
    </source>
</evidence>
<comment type="similarity">
    <text evidence="3">Belongs to the SNU71 family.</text>
</comment>
<evidence type="ECO:0000313" key="17">
    <source>
        <dbReference type="EMBL" id="CCH61182.1"/>
    </source>
</evidence>
<feature type="domain" description="PWI" evidence="16">
    <location>
        <begin position="564"/>
        <end position="634"/>
    </location>
</feature>
<dbReference type="AlphaFoldDB" id="I2H480"/>
<accession>I2H480</accession>
<dbReference type="SMART" id="SM00311">
    <property type="entry name" value="PWI"/>
    <property type="match status" value="1"/>
</dbReference>
<evidence type="ECO:0000256" key="9">
    <source>
        <dbReference type="ARBA" id="ARBA00023054"/>
    </source>
</evidence>
<dbReference type="GO" id="GO:0000398">
    <property type="term" value="P:mRNA splicing, via spliceosome"/>
    <property type="evidence" value="ECO:0007669"/>
    <property type="project" value="EnsemblFungi"/>
</dbReference>
<feature type="region of interest" description="Disordered" evidence="15">
    <location>
        <begin position="336"/>
        <end position="361"/>
    </location>
</feature>
<evidence type="ECO:0000256" key="8">
    <source>
        <dbReference type="ARBA" id="ARBA00022884"/>
    </source>
</evidence>
<dbReference type="GO" id="GO:0005737">
    <property type="term" value="C:cytoplasm"/>
    <property type="evidence" value="ECO:0007669"/>
    <property type="project" value="UniProtKB-SubCell"/>
</dbReference>
<organism evidence="17 18">
    <name type="scientific">Henningerozyma blattae (strain ATCC 34711 / CBS 6284 / DSM 70876 / NBRC 10599 / NRRL Y-10934 / UCD 77-7)</name>
    <name type="common">Yeast</name>
    <name type="synonym">Tetrapisispora blattae</name>
    <dbReference type="NCBI Taxonomy" id="1071380"/>
    <lineage>
        <taxon>Eukaryota</taxon>
        <taxon>Fungi</taxon>
        <taxon>Dikarya</taxon>
        <taxon>Ascomycota</taxon>
        <taxon>Saccharomycotina</taxon>
        <taxon>Saccharomycetes</taxon>
        <taxon>Saccharomycetales</taxon>
        <taxon>Saccharomycetaceae</taxon>
        <taxon>Henningerozyma</taxon>
    </lineage>
</organism>
<dbReference type="FunCoup" id="I2H480">
    <property type="interactions" value="194"/>
</dbReference>
<dbReference type="Pfam" id="PF24826">
    <property type="entry name" value="SNU71_N"/>
    <property type="match status" value="1"/>
</dbReference>
<gene>
    <name evidence="17" type="primary">TBLA0E01220</name>
    <name evidence="17" type="ORF">TBLA_0E01220</name>
</gene>
<evidence type="ECO:0000256" key="4">
    <source>
        <dbReference type="ARBA" id="ARBA00014280"/>
    </source>
</evidence>